<accession>A0A239AAR8</accession>
<feature type="compositionally biased region" description="Basic and acidic residues" evidence="1">
    <location>
        <begin position="125"/>
        <end position="148"/>
    </location>
</feature>
<dbReference type="Proteomes" id="UP000198282">
    <property type="component" value="Unassembled WGS sequence"/>
</dbReference>
<feature type="chain" id="PRO_5038928284" evidence="2">
    <location>
        <begin position="25"/>
        <end position="148"/>
    </location>
</feature>
<feature type="signal peptide" evidence="2">
    <location>
        <begin position="1"/>
        <end position="24"/>
    </location>
</feature>
<dbReference type="OrthoDB" id="5198757at2"/>
<evidence type="ECO:0000256" key="1">
    <source>
        <dbReference type="SAM" id="MobiDB-lite"/>
    </source>
</evidence>
<sequence length="148" mass="16344">MSKITRRLATATATLAVAGGIIFAAGGAASAATYESDSHTATVATRQEVVKVAKVVSRSWDGHRWWSRYSRNGSFYLSIQGHRYRYDGHHFYQWSHGKWRRLTSASIRHLGFDHEHFSGHHGHHGDHGNSGHHGDSGHGNSGDHGHGR</sequence>
<reference evidence="3 4" key="1">
    <citation type="submission" date="2017-06" db="EMBL/GenBank/DDBJ databases">
        <authorList>
            <person name="Kim H.J."/>
            <person name="Triplett B.A."/>
        </authorList>
    </citation>
    <scope>NUCLEOTIDE SEQUENCE [LARGE SCALE GENOMIC DNA]</scope>
    <source>
        <strain evidence="3 4">CGMCC 4.2132</strain>
    </source>
</reference>
<organism evidence="3 4">
    <name type="scientific">Streptosporangium subroseum</name>
    <dbReference type="NCBI Taxonomy" id="106412"/>
    <lineage>
        <taxon>Bacteria</taxon>
        <taxon>Bacillati</taxon>
        <taxon>Actinomycetota</taxon>
        <taxon>Actinomycetes</taxon>
        <taxon>Streptosporangiales</taxon>
        <taxon>Streptosporangiaceae</taxon>
        <taxon>Streptosporangium</taxon>
    </lineage>
</organism>
<dbReference type="RefSeq" id="WP_089205231.1">
    <property type="nucleotide sequence ID" value="NZ_FZOD01000001.1"/>
</dbReference>
<protein>
    <submittedName>
        <fullName evidence="3">Uncharacterized protein</fullName>
    </submittedName>
</protein>
<feature type="region of interest" description="Disordered" evidence="1">
    <location>
        <begin position="118"/>
        <end position="148"/>
    </location>
</feature>
<keyword evidence="4" id="KW-1185">Reference proteome</keyword>
<dbReference type="EMBL" id="FZOD01000001">
    <property type="protein sequence ID" value="SNR92492.1"/>
    <property type="molecule type" value="Genomic_DNA"/>
</dbReference>
<evidence type="ECO:0000313" key="4">
    <source>
        <dbReference type="Proteomes" id="UP000198282"/>
    </source>
</evidence>
<name>A0A239AAR8_9ACTN</name>
<proteinExistence type="predicted"/>
<gene>
    <name evidence="3" type="ORF">SAMN05216276_1001246</name>
</gene>
<evidence type="ECO:0000256" key="2">
    <source>
        <dbReference type="SAM" id="SignalP"/>
    </source>
</evidence>
<keyword evidence="2" id="KW-0732">Signal</keyword>
<dbReference type="AlphaFoldDB" id="A0A239AAR8"/>
<evidence type="ECO:0000313" key="3">
    <source>
        <dbReference type="EMBL" id="SNR92492.1"/>
    </source>
</evidence>